<protein>
    <submittedName>
        <fullName evidence="1">Uncharacterized protein</fullName>
    </submittedName>
</protein>
<proteinExistence type="predicted"/>
<evidence type="ECO:0000313" key="2">
    <source>
        <dbReference type="Proteomes" id="UP000274772"/>
    </source>
</evidence>
<accession>A0ABM7FR35</accession>
<dbReference type="EMBL" id="AP018586">
    <property type="protein sequence ID" value="BBD93167.1"/>
    <property type="molecule type" value="Genomic_DNA"/>
</dbReference>
<gene>
    <name evidence="1" type="ORF">JMUB590_2113</name>
</gene>
<organism evidence="1 2">
    <name type="scientific">Staphylococcus caprae</name>
    <dbReference type="NCBI Taxonomy" id="29380"/>
    <lineage>
        <taxon>Bacteria</taxon>
        <taxon>Bacillati</taxon>
        <taxon>Bacillota</taxon>
        <taxon>Bacilli</taxon>
        <taxon>Bacillales</taxon>
        <taxon>Staphylococcaceae</taxon>
        <taxon>Staphylococcus</taxon>
    </lineage>
</organism>
<sequence>MSVFFIGLSKPCSPAITSKLSVLTNLSVVNMGSPQFSISLHFYSLFYYHIKNKLTIYIKMML</sequence>
<dbReference type="Proteomes" id="UP000274772">
    <property type="component" value="Chromosome"/>
</dbReference>
<reference evidence="1 2" key="1">
    <citation type="submission" date="2018-05" db="EMBL/GenBank/DDBJ databases">
        <title>Complete genome sequencing of three human clinical isolates of Staphylococcus caprae reveals virulence factors similar to those of S. epidermidis and S. capitis.</title>
        <authorList>
            <person name="Watanabe S."/>
            <person name="Cui L."/>
        </authorList>
    </citation>
    <scope>NUCLEOTIDE SEQUENCE [LARGE SCALE GENOMIC DNA]</scope>
    <source>
        <strain evidence="1 2">JMUB590</strain>
    </source>
</reference>
<keyword evidence="2" id="KW-1185">Reference proteome</keyword>
<evidence type="ECO:0000313" key="1">
    <source>
        <dbReference type="EMBL" id="BBD93167.1"/>
    </source>
</evidence>
<name>A0ABM7FR35_9STAP</name>